<feature type="transmembrane region" description="Helical" evidence="2">
    <location>
        <begin position="356"/>
        <end position="377"/>
    </location>
</feature>
<protein>
    <submittedName>
        <fullName evidence="3">Serine/threonine-protein kinase D</fullName>
    </submittedName>
</protein>
<comment type="caution">
    <text evidence="3">The sequence shown here is derived from an EMBL/GenBank/DDBJ whole genome shotgun (WGS) entry which is preliminary data.</text>
</comment>
<dbReference type="GO" id="GO:0016301">
    <property type="term" value="F:kinase activity"/>
    <property type="evidence" value="ECO:0007669"/>
    <property type="project" value="UniProtKB-KW"/>
</dbReference>
<dbReference type="SUPFAM" id="SSF56112">
    <property type="entry name" value="Protein kinase-like (PK-like)"/>
    <property type="match status" value="1"/>
</dbReference>
<gene>
    <name evidence="3" type="ORF">MFIFM68171_02167</name>
</gene>
<proteinExistence type="predicted"/>
<keyword evidence="3" id="KW-0418">Kinase</keyword>
<feature type="region of interest" description="Disordered" evidence="1">
    <location>
        <begin position="116"/>
        <end position="139"/>
    </location>
</feature>
<dbReference type="Proteomes" id="UP001628179">
    <property type="component" value="Unassembled WGS sequence"/>
</dbReference>
<evidence type="ECO:0000313" key="4">
    <source>
        <dbReference type="Proteomes" id="UP001628179"/>
    </source>
</evidence>
<keyword evidence="4" id="KW-1185">Reference proteome</keyword>
<reference evidence="3 4" key="1">
    <citation type="submission" date="2024-09" db="EMBL/GenBank/DDBJ databases">
        <title>Itraconazole resistance in Madurella fahalii resulting from another homologue of gene encoding cytochrome P450 14-alpha sterol demethylase (CYP51).</title>
        <authorList>
            <person name="Yoshioka I."/>
            <person name="Fahal A.H."/>
            <person name="Kaneko S."/>
            <person name="Yaguchi T."/>
        </authorList>
    </citation>
    <scope>NUCLEOTIDE SEQUENCE [LARGE SCALE GENOMIC DNA]</scope>
    <source>
        <strain evidence="3 4">IFM 68171</strain>
    </source>
</reference>
<organism evidence="3 4">
    <name type="scientific">Madurella fahalii</name>
    <dbReference type="NCBI Taxonomy" id="1157608"/>
    <lineage>
        <taxon>Eukaryota</taxon>
        <taxon>Fungi</taxon>
        <taxon>Dikarya</taxon>
        <taxon>Ascomycota</taxon>
        <taxon>Pezizomycotina</taxon>
        <taxon>Sordariomycetes</taxon>
        <taxon>Sordariomycetidae</taxon>
        <taxon>Sordariales</taxon>
        <taxon>Sordariales incertae sedis</taxon>
        <taxon>Madurella</taxon>
    </lineage>
</organism>
<evidence type="ECO:0000256" key="1">
    <source>
        <dbReference type="SAM" id="MobiDB-lite"/>
    </source>
</evidence>
<evidence type="ECO:0000313" key="3">
    <source>
        <dbReference type="EMBL" id="GAB1311957.1"/>
    </source>
</evidence>
<dbReference type="RefSeq" id="XP_070913690.1">
    <property type="nucleotide sequence ID" value="XM_071057589.1"/>
</dbReference>
<dbReference type="EMBL" id="BAAFSV010000001">
    <property type="protein sequence ID" value="GAB1311957.1"/>
    <property type="molecule type" value="Genomic_DNA"/>
</dbReference>
<feature type="compositionally biased region" description="Acidic residues" evidence="1">
    <location>
        <begin position="116"/>
        <end position="126"/>
    </location>
</feature>
<dbReference type="InterPro" id="IPR011009">
    <property type="entry name" value="Kinase-like_dom_sf"/>
</dbReference>
<name>A0ABQ0G2J5_9PEZI</name>
<keyword evidence="2" id="KW-1133">Transmembrane helix</keyword>
<evidence type="ECO:0000256" key="2">
    <source>
        <dbReference type="SAM" id="Phobius"/>
    </source>
</evidence>
<dbReference type="GeneID" id="98172912"/>
<keyword evidence="2" id="KW-0472">Membrane</keyword>
<keyword evidence="2" id="KW-0812">Transmembrane</keyword>
<accession>A0ABQ0G2J5</accession>
<sequence>MESPYTKGSQLSLTVRERGRDRAVPRGQLTIEIIEPMSAPTMSVVMKVSFQDSRSRRQRLAVLKMYDCRFAPSLRRTYNPSYDDDAESAWREYVRDGKVPALFAFLDEKRRLEDEEGVLVDTDSESDSSSGEDNNATPIARRVRTAAEMREKKGKREGIIQWKALDLYACETRAYAKLSHLQGRYIPKLLAQVHTSVAASPDLRSSPAYRENYFDVGGILLEYVDGFNLTDLATTSVPKQKWHGIIQRAVDAARYINDAGVINMDCQPRNVIVQRESLRPLHIDFAQCLFAEDMGSDEFRETRLRWDNQGAIGSVMVGKLRRAGVDLPDIRYNERDWGRLGSIFHCFPQALNPWSAIGYGVGVGVLAWVVARGIFAFRARL</sequence>
<keyword evidence="3" id="KW-0808">Transferase</keyword>